<evidence type="ECO:0000256" key="1">
    <source>
        <dbReference type="ARBA" id="ARBA00022679"/>
    </source>
</evidence>
<sequence length="142" mass="16125">MSKKRLIMVSGGFDPIHIGHLEMFKEAKELGDKLLVVLNCDDWLTRKKGKFFMNQNDRAELIRSIKYVDDVYVLQSDRNDVGEAIEKFRPDIFANGGDRKDEASIPEAATCKKLGVEMIFNVGKSGKIRSSSELLKKYLNNP</sequence>
<keyword evidence="2" id="KW-0548">Nucleotidyltransferase</keyword>
<feature type="domain" description="Cytidyltransferase-like" evidence="3">
    <location>
        <begin position="10"/>
        <end position="117"/>
    </location>
</feature>
<dbReference type="EMBL" id="MHMR01000027">
    <property type="protein sequence ID" value="OGZ30104.1"/>
    <property type="molecule type" value="Genomic_DNA"/>
</dbReference>
<protein>
    <recommendedName>
        <fullName evidence="3">Cytidyltransferase-like domain-containing protein</fullName>
    </recommendedName>
</protein>
<dbReference type="PANTHER" id="PTHR43793">
    <property type="entry name" value="FAD SYNTHASE"/>
    <property type="match status" value="1"/>
</dbReference>
<keyword evidence="1" id="KW-0808">Transferase</keyword>
<evidence type="ECO:0000256" key="2">
    <source>
        <dbReference type="ARBA" id="ARBA00022695"/>
    </source>
</evidence>
<reference evidence="4 5" key="1">
    <citation type="journal article" date="2016" name="Nat. Commun.">
        <title>Thousands of microbial genomes shed light on interconnected biogeochemical processes in an aquifer system.</title>
        <authorList>
            <person name="Anantharaman K."/>
            <person name="Brown C.T."/>
            <person name="Hug L.A."/>
            <person name="Sharon I."/>
            <person name="Castelle C.J."/>
            <person name="Probst A.J."/>
            <person name="Thomas B.C."/>
            <person name="Singh A."/>
            <person name="Wilkins M.J."/>
            <person name="Karaoz U."/>
            <person name="Brodie E.L."/>
            <person name="Williams K.H."/>
            <person name="Hubbard S.S."/>
            <person name="Banfield J.F."/>
        </authorList>
    </citation>
    <scope>NUCLEOTIDE SEQUENCE [LARGE SCALE GENOMIC DNA]</scope>
</reference>
<evidence type="ECO:0000313" key="4">
    <source>
        <dbReference type="EMBL" id="OGZ30104.1"/>
    </source>
</evidence>
<evidence type="ECO:0000259" key="3">
    <source>
        <dbReference type="Pfam" id="PF01467"/>
    </source>
</evidence>
<name>A0A1G2EWB9_9BACT</name>
<comment type="caution">
    <text evidence="4">The sequence shown here is derived from an EMBL/GenBank/DDBJ whole genome shotgun (WGS) entry which is preliminary data.</text>
</comment>
<dbReference type="Proteomes" id="UP000178428">
    <property type="component" value="Unassembled WGS sequence"/>
</dbReference>
<dbReference type="NCBIfam" id="TIGR00125">
    <property type="entry name" value="cyt_tran_rel"/>
    <property type="match status" value="1"/>
</dbReference>
<dbReference type="Pfam" id="PF01467">
    <property type="entry name" value="CTP_transf_like"/>
    <property type="match status" value="1"/>
</dbReference>
<dbReference type="AlphaFoldDB" id="A0A1G2EWB9"/>
<dbReference type="InterPro" id="IPR050385">
    <property type="entry name" value="Archaeal_FAD_synthase"/>
</dbReference>
<dbReference type="STRING" id="1801725.A3J00_03635"/>
<evidence type="ECO:0000313" key="5">
    <source>
        <dbReference type="Proteomes" id="UP000178428"/>
    </source>
</evidence>
<accession>A0A1G2EWB9</accession>
<dbReference type="InterPro" id="IPR014729">
    <property type="entry name" value="Rossmann-like_a/b/a_fold"/>
</dbReference>
<dbReference type="InterPro" id="IPR004821">
    <property type="entry name" value="Cyt_trans-like"/>
</dbReference>
<organism evidence="4 5">
    <name type="scientific">Candidatus Niyogibacteria bacterium RIFCSPLOWO2_02_FULL_45_13</name>
    <dbReference type="NCBI Taxonomy" id="1801725"/>
    <lineage>
        <taxon>Bacteria</taxon>
        <taxon>Candidatus Niyogiibacteriota</taxon>
    </lineage>
</organism>
<dbReference type="SUPFAM" id="SSF52374">
    <property type="entry name" value="Nucleotidylyl transferase"/>
    <property type="match status" value="1"/>
</dbReference>
<dbReference type="PANTHER" id="PTHR43793:SF1">
    <property type="entry name" value="FAD SYNTHASE"/>
    <property type="match status" value="1"/>
</dbReference>
<gene>
    <name evidence="4" type="ORF">A3J00_03635</name>
</gene>
<dbReference type="Gene3D" id="3.40.50.620">
    <property type="entry name" value="HUPs"/>
    <property type="match status" value="1"/>
</dbReference>
<dbReference type="GO" id="GO:0016779">
    <property type="term" value="F:nucleotidyltransferase activity"/>
    <property type="evidence" value="ECO:0007669"/>
    <property type="project" value="UniProtKB-KW"/>
</dbReference>
<proteinExistence type="predicted"/>